<comment type="caution">
    <text evidence="1">The sequence shown here is derived from an EMBL/GenBank/DDBJ whole genome shotgun (WGS) entry which is preliminary data.</text>
</comment>
<evidence type="ECO:0000313" key="2">
    <source>
        <dbReference type="Proteomes" id="UP001446871"/>
    </source>
</evidence>
<proteinExistence type="predicted"/>
<dbReference type="Proteomes" id="UP001446871">
    <property type="component" value="Unassembled WGS sequence"/>
</dbReference>
<protein>
    <submittedName>
        <fullName evidence="1">Uncharacterized protein</fullName>
    </submittedName>
</protein>
<reference evidence="1 2" key="1">
    <citation type="submission" date="2023-01" db="EMBL/GenBank/DDBJ databases">
        <title>Analysis of 21 Apiospora genomes using comparative genomics revels a genus with tremendous synthesis potential of carbohydrate active enzymes and secondary metabolites.</title>
        <authorList>
            <person name="Sorensen T."/>
        </authorList>
    </citation>
    <scope>NUCLEOTIDE SEQUENCE [LARGE SCALE GENOMIC DNA]</scope>
    <source>
        <strain evidence="1 2">CBS 83171</strain>
    </source>
</reference>
<gene>
    <name evidence="1" type="ORF">PG996_007799</name>
</gene>
<sequence length="225" mass="26433">MIDLKMNERYYHILHDLNNRIRPHQNWGFDVYRTSFEDDEIWHRYLDYIRHAILEASENDGEGQIAACAMLHVKERQPLNSSNNDNESNSLEGLEPSDVRKCHMEWIASLKANDPDDAYDQISQARRNFFLLVNDDVLNKFRTIEEIGFNRNGVPSYIADGVVIVVCEAEEDDERPYDDGPEGQMEWQYLDAFSITAMYQSLCESTLAYYEFFAWPPDQVWDHSF</sequence>
<dbReference type="EMBL" id="JAQQWM010000005">
    <property type="protein sequence ID" value="KAK8063147.1"/>
    <property type="molecule type" value="Genomic_DNA"/>
</dbReference>
<name>A0ABR1UW62_9PEZI</name>
<keyword evidence="2" id="KW-1185">Reference proteome</keyword>
<organism evidence="1 2">
    <name type="scientific">Apiospora saccharicola</name>
    <dbReference type="NCBI Taxonomy" id="335842"/>
    <lineage>
        <taxon>Eukaryota</taxon>
        <taxon>Fungi</taxon>
        <taxon>Dikarya</taxon>
        <taxon>Ascomycota</taxon>
        <taxon>Pezizomycotina</taxon>
        <taxon>Sordariomycetes</taxon>
        <taxon>Xylariomycetidae</taxon>
        <taxon>Amphisphaeriales</taxon>
        <taxon>Apiosporaceae</taxon>
        <taxon>Apiospora</taxon>
    </lineage>
</organism>
<accession>A0ABR1UW62</accession>
<evidence type="ECO:0000313" key="1">
    <source>
        <dbReference type="EMBL" id="KAK8063147.1"/>
    </source>
</evidence>